<dbReference type="AlphaFoldDB" id="A0A9N9H7L0"/>
<proteinExistence type="predicted"/>
<dbReference type="Proteomes" id="UP000789831">
    <property type="component" value="Unassembled WGS sequence"/>
</dbReference>
<name>A0A9N9H7L0_9GLOM</name>
<protein>
    <submittedName>
        <fullName evidence="1">355_t:CDS:1</fullName>
    </submittedName>
</protein>
<dbReference type="EMBL" id="CAJVPL010005618">
    <property type="protein sequence ID" value="CAG8659414.1"/>
    <property type="molecule type" value="Genomic_DNA"/>
</dbReference>
<keyword evidence="2" id="KW-1185">Reference proteome</keyword>
<comment type="caution">
    <text evidence="1">The sequence shown here is derived from an EMBL/GenBank/DDBJ whole genome shotgun (WGS) entry which is preliminary data.</text>
</comment>
<sequence>MFLMIIDVENFRSSLRHQIQKFNTAEQIIRQARTVDQMRDTFVDFSDHNIRYSAKQLEYLEKRTALFLLNLFTNVYRYQNLGKSTISMRSSSKSKHYKFPTLGINGELINGLTDGSDPWVDPPTFTRFQSLPMQMFQKSSSSIGKIAIEEDDTSNGLENVVLDNGIDQLCEKALDALKTAKPEKNN</sequence>
<organism evidence="1 2">
    <name type="scientific">Ambispora gerdemannii</name>
    <dbReference type="NCBI Taxonomy" id="144530"/>
    <lineage>
        <taxon>Eukaryota</taxon>
        <taxon>Fungi</taxon>
        <taxon>Fungi incertae sedis</taxon>
        <taxon>Mucoromycota</taxon>
        <taxon>Glomeromycotina</taxon>
        <taxon>Glomeromycetes</taxon>
        <taxon>Archaeosporales</taxon>
        <taxon>Ambisporaceae</taxon>
        <taxon>Ambispora</taxon>
    </lineage>
</organism>
<accession>A0A9N9H7L0</accession>
<gene>
    <name evidence="1" type="ORF">AGERDE_LOCUS11741</name>
</gene>
<evidence type="ECO:0000313" key="1">
    <source>
        <dbReference type="EMBL" id="CAG8659414.1"/>
    </source>
</evidence>
<reference evidence="1" key="1">
    <citation type="submission" date="2021-06" db="EMBL/GenBank/DDBJ databases">
        <authorList>
            <person name="Kallberg Y."/>
            <person name="Tangrot J."/>
            <person name="Rosling A."/>
        </authorList>
    </citation>
    <scope>NUCLEOTIDE SEQUENCE</scope>
    <source>
        <strain evidence="1">MT106</strain>
    </source>
</reference>
<evidence type="ECO:0000313" key="2">
    <source>
        <dbReference type="Proteomes" id="UP000789831"/>
    </source>
</evidence>